<evidence type="ECO:0000313" key="1">
    <source>
        <dbReference type="EMBL" id="DAE07429.1"/>
    </source>
</evidence>
<sequence length="80" mass="9200">MSRPFVFPDPDDRSKNNPAVIVTSEQVIGLYNQYNENGEEVQRVSGTVKDWFTKEAQENQGWDDAKFVGSQCILENKFEK</sequence>
<protein>
    <submittedName>
        <fullName evidence="1">Uncharacterized protein</fullName>
    </submittedName>
</protein>
<organism evidence="1">
    <name type="scientific">Siphoviridae sp. ctRcp9</name>
    <dbReference type="NCBI Taxonomy" id="2825504"/>
    <lineage>
        <taxon>Viruses</taxon>
        <taxon>Duplodnaviria</taxon>
        <taxon>Heunggongvirae</taxon>
        <taxon>Uroviricota</taxon>
        <taxon>Caudoviricetes</taxon>
    </lineage>
</organism>
<reference evidence="1" key="1">
    <citation type="journal article" date="2021" name="Proc. Natl. Acad. Sci. U.S.A.">
        <title>A Catalog of Tens of Thousands of Viruses from Human Metagenomes Reveals Hidden Associations with Chronic Diseases.</title>
        <authorList>
            <person name="Tisza M.J."/>
            <person name="Buck C.B."/>
        </authorList>
    </citation>
    <scope>NUCLEOTIDE SEQUENCE</scope>
    <source>
        <strain evidence="1">CtRcp9</strain>
    </source>
</reference>
<name>A0A8S5PLH8_9CAUD</name>
<proteinExistence type="predicted"/>
<dbReference type="EMBL" id="BK015450">
    <property type="protein sequence ID" value="DAE07429.1"/>
    <property type="molecule type" value="Genomic_DNA"/>
</dbReference>
<accession>A0A8S5PLH8</accession>